<dbReference type="GO" id="GO:0000981">
    <property type="term" value="F:DNA-binding transcription factor activity, RNA polymerase II-specific"/>
    <property type="evidence" value="ECO:0007669"/>
    <property type="project" value="InterPro"/>
</dbReference>
<reference evidence="9" key="3">
    <citation type="submission" date="2018-08" db="EMBL/GenBank/DDBJ databases">
        <authorList>
            <person name="Guldener U."/>
        </authorList>
    </citation>
    <scope>NUCLEOTIDE SEQUENCE</scope>
    <source>
        <strain evidence="9">UB2</strain>
    </source>
</reference>
<dbReference type="Proteomes" id="UP000658997">
    <property type="component" value="Unassembled WGS sequence"/>
</dbReference>
<feature type="compositionally biased region" description="Polar residues" evidence="6">
    <location>
        <begin position="170"/>
        <end position="187"/>
    </location>
</feature>
<accession>A0A1K0H155</accession>
<evidence type="ECO:0000313" key="8">
    <source>
        <dbReference type="EMBL" id="SAM70762.1"/>
    </source>
</evidence>
<dbReference type="PROSITE" id="PS50071">
    <property type="entry name" value="HOMEOBOX_2"/>
    <property type="match status" value="1"/>
</dbReference>
<feature type="region of interest" description="Disordered" evidence="6">
    <location>
        <begin position="297"/>
        <end position="358"/>
    </location>
</feature>
<feature type="region of interest" description="Disordered" evidence="6">
    <location>
        <begin position="598"/>
        <end position="624"/>
    </location>
</feature>
<dbReference type="CDD" id="cd00086">
    <property type="entry name" value="homeodomain"/>
    <property type="match status" value="1"/>
</dbReference>
<keyword evidence="1 4" id="KW-0238">DNA-binding</keyword>
<dbReference type="PANTHER" id="PTHR24324">
    <property type="entry name" value="HOMEOBOX PROTEIN HHEX"/>
    <property type="match status" value="1"/>
</dbReference>
<feature type="compositionally biased region" description="Polar residues" evidence="6">
    <location>
        <begin position="54"/>
        <end position="68"/>
    </location>
</feature>
<feature type="compositionally biased region" description="Polar residues" evidence="6">
    <location>
        <begin position="551"/>
        <end position="561"/>
    </location>
</feature>
<dbReference type="InterPro" id="IPR017970">
    <property type="entry name" value="Homeobox_CS"/>
</dbReference>
<feature type="region of interest" description="Disordered" evidence="6">
    <location>
        <begin position="1"/>
        <end position="102"/>
    </location>
</feature>
<feature type="region of interest" description="Disordered" evidence="6">
    <location>
        <begin position="542"/>
        <end position="561"/>
    </location>
</feature>
<dbReference type="FunFam" id="1.10.10.60:FF:000534">
    <property type="entry name" value="Chromosome 1, whole genome shotgun sequence"/>
    <property type="match status" value="1"/>
</dbReference>
<dbReference type="EMBL" id="ULHB01000089">
    <property type="protein sequence ID" value="SYW81084.1"/>
    <property type="molecule type" value="Genomic_DNA"/>
</dbReference>
<feature type="compositionally biased region" description="Polar residues" evidence="6">
    <location>
        <begin position="743"/>
        <end position="762"/>
    </location>
</feature>
<dbReference type="Pfam" id="PF00046">
    <property type="entry name" value="Homeodomain"/>
    <property type="match status" value="1"/>
</dbReference>
<feature type="region of interest" description="Disordered" evidence="6">
    <location>
        <begin position="946"/>
        <end position="1009"/>
    </location>
</feature>
<dbReference type="InterPro" id="IPR051000">
    <property type="entry name" value="Homeobox_DNA-bind_prot"/>
</dbReference>
<dbReference type="SMART" id="SM00389">
    <property type="entry name" value="HOX"/>
    <property type="match status" value="1"/>
</dbReference>
<organism evidence="8 10">
    <name type="scientific">Ustilago bromivora</name>
    <dbReference type="NCBI Taxonomy" id="307758"/>
    <lineage>
        <taxon>Eukaryota</taxon>
        <taxon>Fungi</taxon>
        <taxon>Dikarya</taxon>
        <taxon>Basidiomycota</taxon>
        <taxon>Ustilaginomycotina</taxon>
        <taxon>Ustilaginomycetes</taxon>
        <taxon>Ustilaginales</taxon>
        <taxon>Ustilaginaceae</taxon>
        <taxon>Ustilago</taxon>
    </lineage>
</organism>
<dbReference type="OrthoDB" id="6159439at2759"/>
<dbReference type="Proteomes" id="UP000179920">
    <property type="component" value="Chromosome II"/>
</dbReference>
<evidence type="ECO:0000256" key="5">
    <source>
        <dbReference type="RuleBase" id="RU000682"/>
    </source>
</evidence>
<feature type="compositionally biased region" description="Polar residues" evidence="6">
    <location>
        <begin position="992"/>
        <end position="1007"/>
    </location>
</feature>
<dbReference type="InterPro" id="IPR001356">
    <property type="entry name" value="HD"/>
</dbReference>
<keyword evidence="3 4" id="KW-0539">Nucleus</keyword>
<feature type="domain" description="Homeobox" evidence="7">
    <location>
        <begin position="242"/>
        <end position="302"/>
    </location>
</feature>
<reference evidence="10" key="1">
    <citation type="submission" date="2016-04" db="EMBL/GenBank/DDBJ databases">
        <authorList>
            <person name="Guldener U."/>
            <person name="Guldener U."/>
        </authorList>
    </citation>
    <scope>NUCLEOTIDE SEQUENCE [LARGE SCALE GENOMIC DNA]</scope>
    <source>
        <strain evidence="10">UB2112</strain>
    </source>
</reference>
<gene>
    <name evidence="9" type="ORF">UBRO2_04116</name>
    <name evidence="8" type="ORF">UBRO_00441</name>
</gene>
<feature type="compositionally biased region" description="Low complexity" evidence="6">
    <location>
        <begin position="317"/>
        <end position="333"/>
    </location>
</feature>
<proteinExistence type="predicted"/>
<evidence type="ECO:0000313" key="9">
    <source>
        <dbReference type="EMBL" id="SYW81084.1"/>
    </source>
</evidence>
<keyword evidence="11" id="KW-1185">Reference proteome</keyword>
<protein>
    <recommendedName>
        <fullName evidence="7">Homeobox domain-containing protein</fullName>
    </recommendedName>
</protein>
<evidence type="ECO:0000256" key="6">
    <source>
        <dbReference type="SAM" id="MobiDB-lite"/>
    </source>
</evidence>
<feature type="compositionally biased region" description="Low complexity" evidence="6">
    <location>
        <begin position="600"/>
        <end position="609"/>
    </location>
</feature>
<evidence type="ECO:0000256" key="1">
    <source>
        <dbReference type="ARBA" id="ARBA00023125"/>
    </source>
</evidence>
<dbReference type="GO" id="GO:0005634">
    <property type="term" value="C:nucleus"/>
    <property type="evidence" value="ECO:0007669"/>
    <property type="project" value="UniProtKB-SubCell"/>
</dbReference>
<feature type="compositionally biased region" description="Low complexity" evidence="6">
    <location>
        <begin position="836"/>
        <end position="848"/>
    </location>
</feature>
<comment type="subcellular location">
    <subcellularLocation>
        <location evidence="4 5">Nucleus</location>
    </subcellularLocation>
</comment>
<feature type="region of interest" description="Disordered" evidence="6">
    <location>
        <begin position="478"/>
        <end position="502"/>
    </location>
</feature>
<evidence type="ECO:0000259" key="7">
    <source>
        <dbReference type="PROSITE" id="PS50071"/>
    </source>
</evidence>
<reference evidence="8" key="2">
    <citation type="submission" date="2016-04" db="EMBL/GenBank/DDBJ databases">
        <authorList>
            <person name="Evans L.H."/>
            <person name="Alamgir A."/>
            <person name="Owens N."/>
            <person name="Weber N.D."/>
            <person name="Virtaneva K."/>
            <person name="Barbian K."/>
            <person name="Babar A."/>
            <person name="Rosenke K."/>
        </authorList>
    </citation>
    <scope>NUCLEOTIDE SEQUENCE</scope>
    <source>
        <strain evidence="8">UB2112</strain>
    </source>
</reference>
<sequence length="1104" mass="117967">MTGEEKCTPPSLHAAASSSHRLDMSSQHRGSSQSDGRDAAPLETPPQQHLHPRSSPTAASVESFSSYINKDAALFQNRSSSPRAEDRSDPASHTASPRHIVTTPVISRDAFRHQHWTDHDHHLPPRPSNGLISIEHLHSTNTTTQLPPPSHASYAPPNNAQCDDREQVEVSESNKLQAQPIPASQSPAIDVNRLSVSNLAQKNQEDDAVDPSYRNAQMRAAASMIGDDSFESTTSVLGEDAKNEIRRRRRTRPDEANLLAEVYTKNPFPDHEARLFLANRLGMSVRAVSVWFQNRRQAEKKRSNRYGGSGIAPGATPAPEESPARPSAAAPAPASAPVPAPVQRKPLGNASANAAAPTKTFDPSVLKDLSQNNKENIPPWLLAGRETTEASPLKRSFEKIKRDVPLAASLTKQQEAIARDLRQAVGPEGVGITAHRVEVDTVPVPIQAAASSSKSSALSRHSSVPRLSLDDVLSGRSNTLRRSATDHNAPLTKPASSEIEQEQLDTILPPPKLLSRASSSSSLSLLTTSGGRASLGNFELRKEASPAPQPKQGTASASLTSSLPPKLTVALQRQGIIGMQPTKDTLSVVQGKGLLQMMPSSSASSSDADYPPHIARQDSEEDEERTLKLIAQRRAAKAQASALAKAQAAREKAAASSVDTRVIVPMDPGCADARQAIQTQAGFCNSSLIGHGSLGSISTKSGATVVGLPSARQLSLDWAAGRDRASTSALPISIGGTPLSRSVSARQLSLQRMPSESTPPRKQQQQQQQLGRSAPTNGEKSKAATGRRSLSATDLTRRLQEAKRKDDAVKPTTTGGRKRPASAIQVTDENRPPPSSAAAKKIATAAPAPKRRKAQLEDVATSFSVPETRPASFGSGMPTPMLSSRPFTHHSSFLSSTTRPMGPTMIVPSTPSSNTPAFTIPLSTRSDRFRAVGTSPATTITLGRSISANYPRHPSLPSRQTNRPWESSHTRTYSGEESWTPRSTHPLGSGMESLSQPLPSLTASTPSRVLGDRSNFGSCTPLISRETGERFGHDDSGFFEAFSDDEEENRRGEVLVKGKKVVSPRKASLRSIARPVAEGDDHQAAELLLGLGKTVGSRDSSSSQ</sequence>
<feature type="compositionally biased region" description="Polar residues" evidence="6">
    <location>
        <begin position="957"/>
        <end position="983"/>
    </location>
</feature>
<feature type="region of interest" description="Disordered" evidence="6">
    <location>
        <begin position="743"/>
        <end position="852"/>
    </location>
</feature>
<dbReference type="Gene3D" id="1.10.10.60">
    <property type="entry name" value="Homeodomain-like"/>
    <property type="match status" value="1"/>
</dbReference>
<feature type="region of interest" description="Disordered" evidence="6">
    <location>
        <begin position="141"/>
        <end position="188"/>
    </location>
</feature>
<evidence type="ECO:0000256" key="4">
    <source>
        <dbReference type="PROSITE-ProRule" id="PRU00108"/>
    </source>
</evidence>
<dbReference type="EMBL" id="LT558118">
    <property type="protein sequence ID" value="SAM70762.1"/>
    <property type="molecule type" value="Genomic_DNA"/>
</dbReference>
<keyword evidence="2 4" id="KW-0371">Homeobox</keyword>
<feature type="compositionally biased region" description="Basic and acidic residues" evidence="6">
    <location>
        <begin position="795"/>
        <end position="809"/>
    </location>
</feature>
<name>A0A1K0H155_9BASI</name>
<evidence type="ECO:0000313" key="10">
    <source>
        <dbReference type="Proteomes" id="UP000179920"/>
    </source>
</evidence>
<dbReference type="PROSITE" id="PS00027">
    <property type="entry name" value="HOMEOBOX_1"/>
    <property type="match status" value="1"/>
</dbReference>
<dbReference type="GO" id="GO:0000978">
    <property type="term" value="F:RNA polymerase II cis-regulatory region sequence-specific DNA binding"/>
    <property type="evidence" value="ECO:0007669"/>
    <property type="project" value="TreeGrafter"/>
</dbReference>
<evidence type="ECO:0000256" key="3">
    <source>
        <dbReference type="ARBA" id="ARBA00023242"/>
    </source>
</evidence>
<evidence type="ECO:0000313" key="11">
    <source>
        <dbReference type="Proteomes" id="UP000658997"/>
    </source>
</evidence>
<dbReference type="AlphaFoldDB" id="A0A1K0H155"/>
<dbReference type="PANTHER" id="PTHR24324:SF9">
    <property type="entry name" value="HOMEOBOX DOMAIN-CONTAINING PROTEIN"/>
    <property type="match status" value="1"/>
</dbReference>
<feature type="compositionally biased region" description="Polar residues" evidence="6">
    <location>
        <begin position="24"/>
        <end position="34"/>
    </location>
</feature>
<evidence type="ECO:0000256" key="2">
    <source>
        <dbReference type="ARBA" id="ARBA00023155"/>
    </source>
</evidence>
<dbReference type="InterPro" id="IPR009057">
    <property type="entry name" value="Homeodomain-like_sf"/>
</dbReference>
<dbReference type="SUPFAM" id="SSF46689">
    <property type="entry name" value="Homeodomain-like"/>
    <property type="match status" value="1"/>
</dbReference>
<feature type="DNA-binding region" description="Homeobox" evidence="4">
    <location>
        <begin position="244"/>
        <end position="303"/>
    </location>
</feature>
<dbReference type="GO" id="GO:0030154">
    <property type="term" value="P:cell differentiation"/>
    <property type="evidence" value="ECO:0007669"/>
    <property type="project" value="TreeGrafter"/>
</dbReference>